<evidence type="ECO:0000256" key="1">
    <source>
        <dbReference type="SAM" id="Phobius"/>
    </source>
</evidence>
<keyword evidence="1" id="KW-1133">Transmembrane helix</keyword>
<feature type="domain" description="PLD phosphodiesterase" evidence="2">
    <location>
        <begin position="371"/>
        <end position="398"/>
    </location>
</feature>
<sequence>MKKGRIISITAVIVLLYIIVGSSLPFIIQPKYKKTDWNNTKVSKIYGQSEGLRAGIIESNEEALDIRLRMIKDAKERIVLSTFDIRPGKSSDDIFAALLAAADRGVKVRILVDGLYGTLHMAGESEYYAAGTHNNIEIRFYNTPNLLKPWTVHGRLHDKYLLVDDDLLLSGGRNTFDYFLGSYSGGASFDREALIYKSGDSSGNDVIKQTYDYFESVWDLQVCKPVFENVPFYKKDIRQAEEKLNTHYLNLIEQKKDIFDAESNYTKLTVPVDNAILLTNPTHIYAKEPVVFSELVALMEKSKDRVFIQTPYAVFSKDMYKEMTEAAKAQPNITMLLNSTAVGDNFMASSDYTLNRKKLLGTGVTLYEFYGSHSTHGKSLVIDDDLSAVMSYNLDMRSTYIDTEVALVIRGKEFNKLLEENMLKMQKEALKVKKDGSYGSNASVEAKELTRAEKSIFSITSVVFQLFRFLL</sequence>
<dbReference type="InterPro" id="IPR001736">
    <property type="entry name" value="PLipase_D/transphosphatidylase"/>
</dbReference>
<keyword evidence="1" id="KW-0472">Membrane</keyword>
<evidence type="ECO:0000313" key="4">
    <source>
        <dbReference type="Proteomes" id="UP000184612"/>
    </source>
</evidence>
<feature type="transmembrane region" description="Helical" evidence="1">
    <location>
        <begin position="6"/>
        <end position="28"/>
    </location>
</feature>
<dbReference type="GO" id="GO:0030572">
    <property type="term" value="F:phosphatidyltransferase activity"/>
    <property type="evidence" value="ECO:0007669"/>
    <property type="project" value="UniProtKB-ARBA"/>
</dbReference>
<keyword evidence="1" id="KW-0812">Transmembrane</keyword>
<proteinExistence type="predicted"/>
<evidence type="ECO:0000259" key="2">
    <source>
        <dbReference type="PROSITE" id="PS50035"/>
    </source>
</evidence>
<feature type="domain" description="PLD phosphodiesterase" evidence="2">
    <location>
        <begin position="152"/>
        <end position="174"/>
    </location>
</feature>
<dbReference type="AlphaFoldDB" id="A0A1M7Y463"/>
<dbReference type="Proteomes" id="UP000184612">
    <property type="component" value="Unassembled WGS sequence"/>
</dbReference>
<dbReference type="SMART" id="SM00155">
    <property type="entry name" value="PLDc"/>
    <property type="match status" value="2"/>
</dbReference>
<dbReference type="PANTHER" id="PTHR21248">
    <property type="entry name" value="CARDIOLIPIN SYNTHASE"/>
    <property type="match status" value="1"/>
</dbReference>
<dbReference type="RefSeq" id="WP_073588118.1">
    <property type="nucleotide sequence ID" value="NZ_FRFD01000004.1"/>
</dbReference>
<organism evidence="3 4">
    <name type="scientific">Anaerocolumna xylanovorans DSM 12503</name>
    <dbReference type="NCBI Taxonomy" id="1121345"/>
    <lineage>
        <taxon>Bacteria</taxon>
        <taxon>Bacillati</taxon>
        <taxon>Bacillota</taxon>
        <taxon>Clostridia</taxon>
        <taxon>Lachnospirales</taxon>
        <taxon>Lachnospiraceae</taxon>
        <taxon>Anaerocolumna</taxon>
    </lineage>
</organism>
<dbReference type="SUPFAM" id="SSF56024">
    <property type="entry name" value="Phospholipase D/nuclease"/>
    <property type="match status" value="2"/>
</dbReference>
<name>A0A1M7Y463_9FIRM</name>
<dbReference type="EMBL" id="FRFD01000004">
    <property type="protein sequence ID" value="SHO47079.1"/>
    <property type="molecule type" value="Genomic_DNA"/>
</dbReference>
<gene>
    <name evidence="3" type="ORF">SAMN02745217_01390</name>
</gene>
<protein>
    <submittedName>
        <fullName evidence="3">Phosphatidylserine/phosphatidylglycerophosphate/cardiolipin synthase</fullName>
    </submittedName>
</protein>
<dbReference type="CDD" id="cd09113">
    <property type="entry name" value="PLDc_ymdC_like_2"/>
    <property type="match status" value="1"/>
</dbReference>
<dbReference type="PROSITE" id="PS50035">
    <property type="entry name" value="PLD"/>
    <property type="match status" value="2"/>
</dbReference>
<reference evidence="3 4" key="1">
    <citation type="submission" date="2016-12" db="EMBL/GenBank/DDBJ databases">
        <authorList>
            <person name="Song W.-J."/>
            <person name="Kurnit D.M."/>
        </authorList>
    </citation>
    <scope>NUCLEOTIDE SEQUENCE [LARGE SCALE GENOMIC DNA]</scope>
    <source>
        <strain evidence="3 4">DSM 12503</strain>
    </source>
</reference>
<keyword evidence="4" id="KW-1185">Reference proteome</keyword>
<dbReference type="PANTHER" id="PTHR21248:SF12">
    <property type="entry name" value="CARDIOLIPIN SYNTHASE C"/>
    <property type="match status" value="1"/>
</dbReference>
<evidence type="ECO:0000313" key="3">
    <source>
        <dbReference type="EMBL" id="SHO47079.1"/>
    </source>
</evidence>
<dbReference type="Gene3D" id="3.30.870.10">
    <property type="entry name" value="Endonuclease Chain A"/>
    <property type="match status" value="2"/>
</dbReference>
<dbReference type="Pfam" id="PF13091">
    <property type="entry name" value="PLDc_2"/>
    <property type="match status" value="2"/>
</dbReference>
<accession>A0A1M7Y463</accession>
<dbReference type="GO" id="GO:0032049">
    <property type="term" value="P:cardiolipin biosynthetic process"/>
    <property type="evidence" value="ECO:0007669"/>
    <property type="project" value="UniProtKB-ARBA"/>
</dbReference>
<dbReference type="OrthoDB" id="9814092at2"/>
<dbReference type="InterPro" id="IPR025202">
    <property type="entry name" value="PLD-like_dom"/>
</dbReference>
<dbReference type="STRING" id="1121345.SAMN02745217_01390"/>